<dbReference type="OrthoDB" id="2488358at2759"/>
<keyword evidence="2" id="KW-1185">Reference proteome</keyword>
<gene>
    <name evidence="1" type="ORF">CPELLU_LOCUS5166</name>
</gene>
<protein>
    <submittedName>
        <fullName evidence="1">22758_t:CDS:1</fullName>
    </submittedName>
</protein>
<name>A0A9N9BDR1_9GLOM</name>
<evidence type="ECO:0000313" key="1">
    <source>
        <dbReference type="EMBL" id="CAG8560282.1"/>
    </source>
</evidence>
<proteinExistence type="predicted"/>
<comment type="caution">
    <text evidence="1">The sequence shown here is derived from an EMBL/GenBank/DDBJ whole genome shotgun (WGS) entry which is preliminary data.</text>
</comment>
<dbReference type="Proteomes" id="UP000789759">
    <property type="component" value="Unassembled WGS sequence"/>
</dbReference>
<dbReference type="AlphaFoldDB" id="A0A9N9BDR1"/>
<evidence type="ECO:0000313" key="2">
    <source>
        <dbReference type="Proteomes" id="UP000789759"/>
    </source>
</evidence>
<dbReference type="EMBL" id="CAJVQA010002898">
    <property type="protein sequence ID" value="CAG8560282.1"/>
    <property type="molecule type" value="Genomic_DNA"/>
</dbReference>
<sequence>MYALTGAKPITTNNLTERINKTIESQCSRTQIVVSFIEHLYDVKFIKKSLVQSELDETLSDAGLATYWNMRMIEHKQMPFKKPINQKHHINQDVSEQIDKMIIKLINCDNINIPASNYLINISTNECTCYDYVWNESFRNAYYTCDTKNINAYDDKYDDSFAESTKYAQSDEYKGCDWIPKEFTNAAVTKRLCLDDNSIGNNVKLYWWISNKKIRVKNAKEI</sequence>
<accession>A0A9N9BDR1</accession>
<organism evidence="1 2">
    <name type="scientific">Cetraspora pellucida</name>
    <dbReference type="NCBI Taxonomy" id="1433469"/>
    <lineage>
        <taxon>Eukaryota</taxon>
        <taxon>Fungi</taxon>
        <taxon>Fungi incertae sedis</taxon>
        <taxon>Mucoromycota</taxon>
        <taxon>Glomeromycotina</taxon>
        <taxon>Glomeromycetes</taxon>
        <taxon>Diversisporales</taxon>
        <taxon>Gigasporaceae</taxon>
        <taxon>Cetraspora</taxon>
    </lineage>
</organism>
<reference evidence="1" key="1">
    <citation type="submission" date="2021-06" db="EMBL/GenBank/DDBJ databases">
        <authorList>
            <person name="Kallberg Y."/>
            <person name="Tangrot J."/>
            <person name="Rosling A."/>
        </authorList>
    </citation>
    <scope>NUCLEOTIDE SEQUENCE</scope>
    <source>
        <strain evidence="1">FL966</strain>
    </source>
</reference>